<feature type="non-terminal residue" evidence="1">
    <location>
        <position position="1"/>
    </location>
</feature>
<protein>
    <submittedName>
        <fullName evidence="1">Uncharacterized protein</fullName>
    </submittedName>
</protein>
<organism evidence="1 2">
    <name type="scientific">Elysia crispata</name>
    <name type="common">lettuce slug</name>
    <dbReference type="NCBI Taxonomy" id="231223"/>
    <lineage>
        <taxon>Eukaryota</taxon>
        <taxon>Metazoa</taxon>
        <taxon>Spiralia</taxon>
        <taxon>Lophotrochozoa</taxon>
        <taxon>Mollusca</taxon>
        <taxon>Gastropoda</taxon>
        <taxon>Heterobranchia</taxon>
        <taxon>Euthyneura</taxon>
        <taxon>Panpulmonata</taxon>
        <taxon>Sacoglossa</taxon>
        <taxon>Placobranchoidea</taxon>
        <taxon>Plakobranchidae</taxon>
        <taxon>Elysia</taxon>
    </lineage>
</organism>
<accession>A0AAE1A527</accession>
<gene>
    <name evidence="1" type="ORF">RRG08_004631</name>
</gene>
<proteinExistence type="predicted"/>
<dbReference type="EMBL" id="JAWDGP010002729">
    <property type="protein sequence ID" value="KAK3780432.1"/>
    <property type="molecule type" value="Genomic_DNA"/>
</dbReference>
<dbReference type="AlphaFoldDB" id="A0AAE1A527"/>
<comment type="caution">
    <text evidence="1">The sequence shown here is derived from an EMBL/GenBank/DDBJ whole genome shotgun (WGS) entry which is preliminary data.</text>
</comment>
<dbReference type="Proteomes" id="UP001283361">
    <property type="component" value="Unassembled WGS sequence"/>
</dbReference>
<evidence type="ECO:0000313" key="2">
    <source>
        <dbReference type="Proteomes" id="UP001283361"/>
    </source>
</evidence>
<name>A0AAE1A527_9GAST</name>
<evidence type="ECO:0000313" key="1">
    <source>
        <dbReference type="EMBL" id="KAK3780432.1"/>
    </source>
</evidence>
<reference evidence="1" key="1">
    <citation type="journal article" date="2023" name="G3 (Bethesda)">
        <title>A reference genome for the long-term kleptoplast-retaining sea slug Elysia crispata morphotype clarki.</title>
        <authorList>
            <person name="Eastman K.E."/>
            <person name="Pendleton A.L."/>
            <person name="Shaikh M.A."/>
            <person name="Suttiyut T."/>
            <person name="Ogas R."/>
            <person name="Tomko P."/>
            <person name="Gavelis G."/>
            <person name="Widhalm J.R."/>
            <person name="Wisecaver J.H."/>
        </authorList>
    </citation>
    <scope>NUCLEOTIDE SEQUENCE</scope>
    <source>
        <strain evidence="1">ECLA1</strain>
    </source>
</reference>
<sequence length="35" mass="4174">SSLQTNLCQHNLTKHNQIDPVTLRLYFIIFEQETQ</sequence>
<keyword evidence="2" id="KW-1185">Reference proteome</keyword>